<reference evidence="1" key="1">
    <citation type="journal article" name="DNA Res.">
        <title>The physiological potential of anammox bacteria as revealed by their core genome structure.</title>
        <authorList>
            <person name="Okubo T."/>
            <person name="Toyoda A."/>
            <person name="Fukuhara K."/>
            <person name="Uchiyama I."/>
            <person name="Harigaya Y."/>
            <person name="Kuroiwa M."/>
            <person name="Suzuki T."/>
            <person name="Murakami Y."/>
            <person name="Suwa Y."/>
            <person name="Takami H."/>
        </authorList>
    </citation>
    <scope>NUCLEOTIDE SEQUENCE</scope>
    <source>
        <strain evidence="1">317325-3</strain>
    </source>
</reference>
<proteinExistence type="predicted"/>
<sequence length="58" mass="6482">MQYKVISPLQHDGRTFQPGVLIDLPEKDAAPLLASQTIERTAKPFTAKLHPILRDGKE</sequence>
<dbReference type="Proteomes" id="UP000662914">
    <property type="component" value="Chromosome"/>
</dbReference>
<dbReference type="AlphaFoldDB" id="A0A809QYG9"/>
<protein>
    <submittedName>
        <fullName evidence="1">Uncharacterized protein</fullName>
    </submittedName>
</protein>
<organism evidence="1 2">
    <name type="scientific">Candidatus Desulfobacillus denitrificans</name>
    <dbReference type="NCBI Taxonomy" id="2608985"/>
    <lineage>
        <taxon>Bacteria</taxon>
        <taxon>Pseudomonadati</taxon>
        <taxon>Pseudomonadota</taxon>
        <taxon>Betaproteobacteria</taxon>
        <taxon>Candidatus Desulfobacillus</taxon>
    </lineage>
</organism>
<gene>
    <name evidence="1" type="ORF">DSYM_11480</name>
</gene>
<evidence type="ECO:0000313" key="2">
    <source>
        <dbReference type="Proteomes" id="UP000662914"/>
    </source>
</evidence>
<evidence type="ECO:0000313" key="1">
    <source>
        <dbReference type="EMBL" id="BBO20449.1"/>
    </source>
</evidence>
<accession>A0A809QYG9</accession>
<name>A0A809QYG9_9PROT</name>
<dbReference type="KEGG" id="ddz:DSYM_11480"/>
<dbReference type="EMBL" id="AP021857">
    <property type="protein sequence ID" value="BBO20449.1"/>
    <property type="molecule type" value="Genomic_DNA"/>
</dbReference>